<accession>A0AAV2I9I9</accession>
<organism evidence="2 3">
    <name type="scientific">Lymnaea stagnalis</name>
    <name type="common">Great pond snail</name>
    <name type="synonym">Helix stagnalis</name>
    <dbReference type="NCBI Taxonomy" id="6523"/>
    <lineage>
        <taxon>Eukaryota</taxon>
        <taxon>Metazoa</taxon>
        <taxon>Spiralia</taxon>
        <taxon>Lophotrochozoa</taxon>
        <taxon>Mollusca</taxon>
        <taxon>Gastropoda</taxon>
        <taxon>Heterobranchia</taxon>
        <taxon>Euthyneura</taxon>
        <taxon>Panpulmonata</taxon>
        <taxon>Hygrophila</taxon>
        <taxon>Lymnaeoidea</taxon>
        <taxon>Lymnaeidae</taxon>
        <taxon>Lymnaea</taxon>
    </lineage>
</organism>
<reference evidence="2 3" key="1">
    <citation type="submission" date="2024-04" db="EMBL/GenBank/DDBJ databases">
        <authorList>
            <consortium name="Genoscope - CEA"/>
            <person name="William W."/>
        </authorList>
    </citation>
    <scope>NUCLEOTIDE SEQUENCE [LARGE SCALE GENOMIC DNA]</scope>
</reference>
<feature type="non-terminal residue" evidence="2">
    <location>
        <position position="291"/>
    </location>
</feature>
<proteinExistence type="predicted"/>
<comment type="caution">
    <text evidence="2">The sequence shown here is derived from an EMBL/GenBank/DDBJ whole genome shotgun (WGS) entry which is preliminary data.</text>
</comment>
<dbReference type="AlphaFoldDB" id="A0AAV2I9I9"/>
<keyword evidence="1" id="KW-1133">Transmembrane helix</keyword>
<evidence type="ECO:0000313" key="3">
    <source>
        <dbReference type="Proteomes" id="UP001497497"/>
    </source>
</evidence>
<evidence type="ECO:0000256" key="1">
    <source>
        <dbReference type="SAM" id="Phobius"/>
    </source>
</evidence>
<evidence type="ECO:0000313" key="2">
    <source>
        <dbReference type="EMBL" id="CAL1542453.1"/>
    </source>
</evidence>
<dbReference type="EMBL" id="CAXITT010000487">
    <property type="protein sequence ID" value="CAL1542453.1"/>
    <property type="molecule type" value="Genomic_DNA"/>
</dbReference>
<dbReference type="Proteomes" id="UP001497497">
    <property type="component" value="Unassembled WGS sequence"/>
</dbReference>
<protein>
    <submittedName>
        <fullName evidence="2">Uncharacterized protein</fullName>
    </submittedName>
</protein>
<feature type="transmembrane region" description="Helical" evidence="1">
    <location>
        <begin position="268"/>
        <end position="290"/>
    </location>
</feature>
<sequence length="291" mass="33223">MSSNMVMMTVNKLYTPIHLLYIILACVIHLKLMSPVYGKSITLSLSRQEDCITNCSKGLISGIDIVVFKCNVNYVNDPNLEFVQFYVKKKTERAFNFIRSYNVKECDSKKNFECTRLSQFMVNISIRIQALTDYNGGEIFGELVTNSIQDKRSETQLFPLIYDSSTVDSELIINGHKIQQDDDKCFMDVPEKYVHIVFNCRSEVSPCLIEIVFDNEGKHVKGIETINLTKTKYIGESFTVFHAVCSMDKNIHIKRCSKSEVNTLISPWTFAVVVVFILGIATIAMTAHFLW</sequence>
<keyword evidence="3" id="KW-1185">Reference proteome</keyword>
<gene>
    <name evidence="2" type="ORF">GSLYS_00016047001</name>
</gene>
<name>A0AAV2I9I9_LYMST</name>
<keyword evidence="1" id="KW-0812">Transmembrane</keyword>
<keyword evidence="1" id="KW-0472">Membrane</keyword>